<sequence>MSQRHDFRAHRVTYAVPDSKEGDYIQHSNIKLHTSPSGMLLQQMKQVEFLILGAGWTSNFLVPQLEVANIPYAATTTTGRDGTIPFKFDPESGDAEPYKRLPAAATVLITFPLVGHNQSKALVGLYRSVHGAKNNWIQLGSTGIFNQLPSEWSTSDSHYDKHDKRAIAEDELLSLHGSVLNLSGLYGGERVPAGWLSRIVKSKEDIKKRGAVHFVHGDDVARAIIGTHRNFTPGKRWIVSDLRVYDWWDLIMSFSAATSSSTAEEQQLRQQCTEWVTELMAEENIRALPRDTSTLGRKLDSIGFWRHHAIWPQHKRLA</sequence>
<evidence type="ECO:0000313" key="1">
    <source>
        <dbReference type="EMBL" id="CAE7032690.1"/>
    </source>
</evidence>
<reference evidence="1" key="1">
    <citation type="submission" date="2021-02" db="EMBL/GenBank/DDBJ databases">
        <authorList>
            <person name="Syme A R."/>
            <person name="Syme A R."/>
            <person name="Moolhuijzen P."/>
        </authorList>
    </citation>
    <scope>NUCLEOTIDE SEQUENCE</scope>
    <source>
        <strain evidence="1">W1-1</strain>
    </source>
</reference>
<protein>
    <submittedName>
        <fullName evidence="1">Uncharacterized protein</fullName>
    </submittedName>
</protein>
<proteinExistence type="predicted"/>
<dbReference type="Proteomes" id="UP000472372">
    <property type="component" value="Chromosome 4"/>
</dbReference>
<evidence type="ECO:0000313" key="2">
    <source>
        <dbReference type="Proteomes" id="UP000472372"/>
    </source>
</evidence>
<gene>
    <name evidence="1" type="ORF">PTTW11_05056</name>
</gene>
<dbReference type="EMBL" id="HG992980">
    <property type="protein sequence ID" value="CAE7032690.1"/>
    <property type="molecule type" value="Genomic_DNA"/>
</dbReference>
<dbReference type="AlphaFoldDB" id="A0A6S6W0X5"/>
<dbReference type="PANTHER" id="PTHR40129">
    <property type="entry name" value="KETOPANTOATE REDUCTASE N-TERMINAL DOMAIN-CONTAINING PROTEIN"/>
    <property type="match status" value="1"/>
</dbReference>
<dbReference type="Gene3D" id="3.40.50.720">
    <property type="entry name" value="NAD(P)-binding Rossmann-like Domain"/>
    <property type="match status" value="1"/>
</dbReference>
<name>A0A6S6W0X5_9PLEO</name>
<dbReference type="PANTHER" id="PTHR40129:SF2">
    <property type="entry name" value="KETOPANTOATE REDUCTASE N-TERMINAL DOMAIN-CONTAINING PROTEIN"/>
    <property type="match status" value="1"/>
</dbReference>
<accession>A0A6S6W0X5</accession>
<organism evidence="1 2">
    <name type="scientific">Pyrenophora teres f. teres</name>
    <dbReference type="NCBI Taxonomy" id="97479"/>
    <lineage>
        <taxon>Eukaryota</taxon>
        <taxon>Fungi</taxon>
        <taxon>Dikarya</taxon>
        <taxon>Ascomycota</taxon>
        <taxon>Pezizomycotina</taxon>
        <taxon>Dothideomycetes</taxon>
        <taxon>Pleosporomycetidae</taxon>
        <taxon>Pleosporales</taxon>
        <taxon>Pleosporineae</taxon>
        <taxon>Pleosporaceae</taxon>
        <taxon>Pyrenophora</taxon>
    </lineage>
</organism>